<dbReference type="RefSeq" id="WP_097131216.1">
    <property type="nucleotide sequence ID" value="NZ_OCMT01000002.1"/>
</dbReference>
<protein>
    <submittedName>
        <fullName evidence="2">Uncharacterized protein</fullName>
    </submittedName>
</protein>
<evidence type="ECO:0000313" key="2">
    <source>
        <dbReference type="EMBL" id="SOD14915.1"/>
    </source>
</evidence>
<dbReference type="OrthoDB" id="795346at2"/>
<keyword evidence="1" id="KW-0812">Transmembrane</keyword>
<keyword evidence="3" id="KW-1185">Reference proteome</keyword>
<dbReference type="Proteomes" id="UP000219281">
    <property type="component" value="Unassembled WGS sequence"/>
</dbReference>
<dbReference type="EMBL" id="OCMT01000002">
    <property type="protein sequence ID" value="SOD14915.1"/>
    <property type="molecule type" value="Genomic_DNA"/>
</dbReference>
<dbReference type="AlphaFoldDB" id="A0A285ZZ50"/>
<organism evidence="2 3">
    <name type="scientific">Pedobacter xixiisoli</name>
    <dbReference type="NCBI Taxonomy" id="1476464"/>
    <lineage>
        <taxon>Bacteria</taxon>
        <taxon>Pseudomonadati</taxon>
        <taxon>Bacteroidota</taxon>
        <taxon>Sphingobacteriia</taxon>
        <taxon>Sphingobacteriales</taxon>
        <taxon>Sphingobacteriaceae</taxon>
        <taxon>Pedobacter</taxon>
    </lineage>
</organism>
<sequence length="167" mass="19095">MKPKVTRVLNIVAVLFIVVAGGYFVMKMRSGGKRASSFVSLTYKWGVGDTLQNSYDSKTGEYQFIDQRDQLIKEKFKIRTNNVIFLHSKINEGDLLAIPDTVANAQANLKDPKVLRYEFKFVYDDTTKNVIYLTNYDKDPIIRSRAGGLQKVVQQIITEAEERFSSR</sequence>
<evidence type="ECO:0000313" key="3">
    <source>
        <dbReference type="Proteomes" id="UP000219281"/>
    </source>
</evidence>
<keyword evidence="1" id="KW-1133">Transmembrane helix</keyword>
<evidence type="ECO:0000256" key="1">
    <source>
        <dbReference type="SAM" id="Phobius"/>
    </source>
</evidence>
<accession>A0A285ZZ50</accession>
<name>A0A285ZZ50_9SPHI</name>
<feature type="transmembrane region" description="Helical" evidence="1">
    <location>
        <begin position="6"/>
        <end position="26"/>
    </location>
</feature>
<gene>
    <name evidence="2" type="ORF">SAMN06297358_1879</name>
</gene>
<proteinExistence type="predicted"/>
<keyword evidence="1" id="KW-0472">Membrane</keyword>
<reference evidence="3" key="1">
    <citation type="submission" date="2017-09" db="EMBL/GenBank/DDBJ databases">
        <authorList>
            <person name="Varghese N."/>
            <person name="Submissions S."/>
        </authorList>
    </citation>
    <scope>NUCLEOTIDE SEQUENCE [LARGE SCALE GENOMIC DNA]</scope>
    <source>
        <strain evidence="3">CGMCC 1.12803</strain>
    </source>
</reference>